<sequence>MVAIDIQGDGYTDFVIGDAGGPDSSTFMLNNKGVLTGSSKAGAYTNFVSGSTVGNYVSLIEASGVDLNNDGKVDIAQHTTNGGNNNALSTMFNQGNGSFTWGQNFTNTMYSGYGSGAASSAVSMTWADFNGDGYMDLYMSMSRTSSGTSQGGVLMLNDGSGNLLAGTAVGTATTDKFVGNVSVAVDWNLDGNMDIIKLANSGQSYLYTNDGLAGTASFTASKFSTATSTQV</sequence>
<gene>
    <name evidence="2" type="ORF">AN672_29695</name>
</gene>
<dbReference type="Proteomes" id="UP000050520">
    <property type="component" value="Unassembled WGS sequence"/>
</dbReference>
<dbReference type="InterPro" id="IPR028994">
    <property type="entry name" value="Integrin_alpha_N"/>
</dbReference>
<name>A0AA40NEA1_CITFR</name>
<dbReference type="PANTHER" id="PTHR44103">
    <property type="entry name" value="PROPROTEIN CONVERTASE P"/>
    <property type="match status" value="1"/>
</dbReference>
<evidence type="ECO:0000256" key="1">
    <source>
        <dbReference type="ARBA" id="ARBA00022729"/>
    </source>
</evidence>
<proteinExistence type="predicted"/>
<evidence type="ECO:0000313" key="3">
    <source>
        <dbReference type="Proteomes" id="UP000050520"/>
    </source>
</evidence>
<dbReference type="SUPFAM" id="SSF69318">
    <property type="entry name" value="Integrin alpha N-terminal domain"/>
    <property type="match status" value="1"/>
</dbReference>
<evidence type="ECO:0008006" key="4">
    <source>
        <dbReference type="Google" id="ProtNLM"/>
    </source>
</evidence>
<reference evidence="2 3" key="2">
    <citation type="journal article" date="2017" name="PLoS ONE">
        <title>Genomic and phenotypic characterisation of fluoroquinolone resistance mechanisms in Enterobacteriaceae in Durban, South Africa.</title>
        <authorList>
            <person name="Osei Sekyere J."/>
            <person name="Amoako D.G."/>
        </authorList>
    </citation>
    <scope>NUCLEOTIDE SEQUENCE [LARGE SCALE GENOMIC DNA]</scope>
    <source>
        <strain evidence="2 3">ST62:944112508</strain>
    </source>
</reference>
<feature type="non-terminal residue" evidence="2">
    <location>
        <position position="231"/>
    </location>
</feature>
<dbReference type="PANTHER" id="PTHR44103:SF1">
    <property type="entry name" value="PROPROTEIN CONVERTASE P"/>
    <property type="match status" value="1"/>
</dbReference>
<organism evidence="2 3">
    <name type="scientific">Citrobacter freundii</name>
    <dbReference type="NCBI Taxonomy" id="546"/>
    <lineage>
        <taxon>Bacteria</taxon>
        <taxon>Pseudomonadati</taxon>
        <taxon>Pseudomonadota</taxon>
        <taxon>Gammaproteobacteria</taxon>
        <taxon>Enterobacterales</taxon>
        <taxon>Enterobacteriaceae</taxon>
        <taxon>Citrobacter</taxon>
        <taxon>Citrobacter freundii complex</taxon>
    </lineage>
</organism>
<dbReference type="AlphaFoldDB" id="A0AA40NEA1"/>
<dbReference type="Gene3D" id="2.130.10.130">
    <property type="entry name" value="Integrin alpha, N-terminal"/>
    <property type="match status" value="1"/>
</dbReference>
<reference evidence="3" key="1">
    <citation type="submission" date="2015-09" db="EMBL/GenBank/DDBJ databases">
        <title>Prevalence of NDMs in South Africa.</title>
        <authorList>
            <person name="Osei Sekyere J."/>
            <person name="Govinden U."/>
            <person name="Essack S."/>
            <person name="Haldorsen B."/>
            <person name="Samuelsen O."/>
            <person name="Aasnaes B."/>
            <person name="Sundsfjord A."/>
        </authorList>
    </citation>
    <scope>NUCLEOTIDE SEQUENCE [LARGE SCALE GENOMIC DNA]</scope>
    <source>
        <strain evidence="3">ST62:944112508</strain>
    </source>
</reference>
<comment type="caution">
    <text evidence="2">The sequence shown here is derived from an EMBL/GenBank/DDBJ whole genome shotgun (WGS) entry which is preliminary data.</text>
</comment>
<protein>
    <recommendedName>
        <fullName evidence="4">VCBS repeat-containing protein</fullName>
    </recommendedName>
</protein>
<accession>A0AA40NEA1</accession>
<dbReference type="InterPro" id="IPR013517">
    <property type="entry name" value="FG-GAP"/>
</dbReference>
<dbReference type="Pfam" id="PF13517">
    <property type="entry name" value="FG-GAP_3"/>
    <property type="match status" value="1"/>
</dbReference>
<keyword evidence="1" id="KW-0732">Signal</keyword>
<evidence type="ECO:0000313" key="2">
    <source>
        <dbReference type="EMBL" id="KPR45805.1"/>
    </source>
</evidence>
<dbReference type="EMBL" id="LJEB01000368">
    <property type="protein sequence ID" value="KPR45805.1"/>
    <property type="molecule type" value="Genomic_DNA"/>
</dbReference>